<dbReference type="EMBL" id="JBHTMM010000096">
    <property type="protein sequence ID" value="MFD1311923.1"/>
    <property type="molecule type" value="Genomic_DNA"/>
</dbReference>
<dbReference type="InterPro" id="IPR009959">
    <property type="entry name" value="Cyclase_SnoaL-like"/>
</dbReference>
<comment type="caution">
    <text evidence="1">The sequence shown here is derived from an EMBL/GenBank/DDBJ whole genome shotgun (WGS) entry which is preliminary data.</text>
</comment>
<protein>
    <submittedName>
        <fullName evidence="1">Ester cyclase</fullName>
    </submittedName>
</protein>
<evidence type="ECO:0000313" key="2">
    <source>
        <dbReference type="Proteomes" id="UP001597058"/>
    </source>
</evidence>
<dbReference type="PANTHER" id="PTHR38436:SF1">
    <property type="entry name" value="ESTER CYCLASE"/>
    <property type="match status" value="1"/>
</dbReference>
<dbReference type="Proteomes" id="UP001597058">
    <property type="component" value="Unassembled WGS sequence"/>
</dbReference>
<dbReference type="InterPro" id="IPR032710">
    <property type="entry name" value="NTF2-like_dom_sf"/>
</dbReference>
<dbReference type="Pfam" id="PF07366">
    <property type="entry name" value="SnoaL"/>
    <property type="match status" value="1"/>
</dbReference>
<name>A0ABW3XUK0_9ACTN</name>
<dbReference type="PANTHER" id="PTHR38436">
    <property type="entry name" value="POLYKETIDE CYCLASE SNOAL-LIKE DOMAIN"/>
    <property type="match status" value="1"/>
</dbReference>
<dbReference type="SUPFAM" id="SSF54427">
    <property type="entry name" value="NTF2-like"/>
    <property type="match status" value="1"/>
</dbReference>
<dbReference type="RefSeq" id="WP_329524820.1">
    <property type="nucleotide sequence ID" value="NZ_JBHSKH010000006.1"/>
</dbReference>
<sequence length="289" mass="31606">MSIQETVRTGQSVEERNKKTIRRVFDAFVNQGDFSVVDEIYSPDMVDHQPLPGAPEGLEGVRYTIAGLREGFPDLHVTIEDMSAHGDHVVIHNTWRGTHLGDFLGAAPTKQVIEFTGVVVWRLLDNGLIAERWGIGVESNMLAVLGMRRLAPAARTAARAAARRAVTGACALLPLTGGAAEGWRRLQAELAGPRLHAYEASRRRAGILRESFDLRPLDGRDVLVHQIEARDPQAAARRLLTSADPFDHWLREQATAVLGTDPWTRLAESDTTGTGHTWASVTSELAAAD</sequence>
<evidence type="ECO:0000313" key="1">
    <source>
        <dbReference type="EMBL" id="MFD1311923.1"/>
    </source>
</evidence>
<keyword evidence="2" id="KW-1185">Reference proteome</keyword>
<dbReference type="Gene3D" id="3.10.450.50">
    <property type="match status" value="1"/>
</dbReference>
<reference evidence="2" key="1">
    <citation type="journal article" date="2019" name="Int. J. Syst. Evol. Microbiol.">
        <title>The Global Catalogue of Microorganisms (GCM) 10K type strain sequencing project: providing services to taxonomists for standard genome sequencing and annotation.</title>
        <authorList>
            <consortium name="The Broad Institute Genomics Platform"/>
            <consortium name="The Broad Institute Genome Sequencing Center for Infectious Disease"/>
            <person name="Wu L."/>
            <person name="Ma J."/>
        </authorList>
    </citation>
    <scope>NUCLEOTIDE SEQUENCE [LARGE SCALE GENOMIC DNA]</scope>
    <source>
        <strain evidence="2">CGMCC 4.7020</strain>
    </source>
</reference>
<organism evidence="1 2">
    <name type="scientific">Streptomyces kaempferi</name>
    <dbReference type="NCBI Taxonomy" id="333725"/>
    <lineage>
        <taxon>Bacteria</taxon>
        <taxon>Bacillati</taxon>
        <taxon>Actinomycetota</taxon>
        <taxon>Actinomycetes</taxon>
        <taxon>Kitasatosporales</taxon>
        <taxon>Streptomycetaceae</taxon>
        <taxon>Streptomyces</taxon>
    </lineage>
</organism>
<gene>
    <name evidence="1" type="ORF">ACFQ5X_39770</name>
</gene>
<proteinExistence type="predicted"/>
<accession>A0ABW3XUK0</accession>